<protein>
    <recommendedName>
        <fullName evidence="12">Major facilitator superfamily (MFS) profile domain-containing protein</fullName>
    </recommendedName>
</protein>
<name>A0A0B9GAS3_9GAMM</name>
<dbReference type="PANTHER" id="PTHR43702:SF3">
    <property type="entry name" value="PROTEIN TSGA"/>
    <property type="match status" value="1"/>
</dbReference>
<feature type="transmembrane region" description="Helical" evidence="11">
    <location>
        <begin position="106"/>
        <end position="128"/>
    </location>
</feature>
<dbReference type="EMBL" id="JWLZ01000186">
    <property type="protein sequence ID" value="KHT62010.1"/>
    <property type="molecule type" value="Genomic_DNA"/>
</dbReference>
<feature type="domain" description="Major facilitator superfamily (MFS) profile" evidence="12">
    <location>
        <begin position="12"/>
        <end position="403"/>
    </location>
</feature>
<keyword evidence="6" id="KW-0997">Cell inner membrane</keyword>
<feature type="transmembrane region" description="Helical" evidence="11">
    <location>
        <begin position="178"/>
        <end position="198"/>
    </location>
</feature>
<dbReference type="PROSITE" id="PS50850">
    <property type="entry name" value="MFS"/>
    <property type="match status" value="1"/>
</dbReference>
<evidence type="ECO:0000256" key="8">
    <source>
        <dbReference type="ARBA" id="ARBA00022692"/>
    </source>
</evidence>
<evidence type="ECO:0000256" key="9">
    <source>
        <dbReference type="ARBA" id="ARBA00022989"/>
    </source>
</evidence>
<feature type="transmembrane region" description="Helical" evidence="11">
    <location>
        <begin position="12"/>
        <end position="37"/>
    </location>
</feature>
<evidence type="ECO:0000256" key="7">
    <source>
        <dbReference type="ARBA" id="ARBA00022597"/>
    </source>
</evidence>
<gene>
    <name evidence="13" type="ORF">RJ45_19840</name>
</gene>
<keyword evidence="4" id="KW-0813">Transport</keyword>
<reference evidence="13 14" key="1">
    <citation type="submission" date="2014-12" db="EMBL/GenBank/DDBJ databases">
        <title>Genome sequencing of Photobacterium gaetbulicola AD005a.</title>
        <authorList>
            <person name="Adrian T.G.S."/>
            <person name="Chan K.G."/>
        </authorList>
    </citation>
    <scope>NUCLEOTIDE SEQUENCE [LARGE SCALE GENOMIC DNA]</scope>
    <source>
        <strain evidence="13 14">AD005a</strain>
    </source>
</reference>
<feature type="transmembrane region" description="Helical" evidence="11">
    <location>
        <begin position="318"/>
        <end position="340"/>
    </location>
</feature>
<feature type="transmembrane region" description="Helical" evidence="11">
    <location>
        <begin position="352"/>
        <end position="371"/>
    </location>
</feature>
<feature type="transmembrane region" description="Helical" evidence="11">
    <location>
        <begin position="228"/>
        <end position="250"/>
    </location>
</feature>
<dbReference type="GO" id="GO:0005354">
    <property type="term" value="F:galactose transmembrane transporter activity"/>
    <property type="evidence" value="ECO:0007669"/>
    <property type="project" value="InterPro"/>
</dbReference>
<evidence type="ECO:0000256" key="11">
    <source>
        <dbReference type="SAM" id="Phobius"/>
    </source>
</evidence>
<comment type="caution">
    <text evidence="13">The sequence shown here is derived from an EMBL/GenBank/DDBJ whole genome shotgun (WGS) entry which is preliminary data.</text>
</comment>
<dbReference type="AlphaFoldDB" id="A0A0B9GAS3"/>
<evidence type="ECO:0000313" key="13">
    <source>
        <dbReference type="EMBL" id="KHT62010.1"/>
    </source>
</evidence>
<dbReference type="NCBIfam" id="TIGR01272">
    <property type="entry name" value="gluP"/>
    <property type="match status" value="1"/>
</dbReference>
<proteinExistence type="inferred from homology"/>
<dbReference type="SUPFAM" id="SSF103473">
    <property type="entry name" value="MFS general substrate transporter"/>
    <property type="match status" value="1"/>
</dbReference>
<comment type="similarity">
    <text evidence="3">Belongs to the major facilitator superfamily. FHS transporter (TC 2.A.1.7) family.</text>
</comment>
<dbReference type="GO" id="GO:0005886">
    <property type="term" value="C:plasma membrane"/>
    <property type="evidence" value="ECO:0007669"/>
    <property type="project" value="UniProtKB-SubCell"/>
</dbReference>
<dbReference type="InterPro" id="IPR005964">
    <property type="entry name" value="Glc/Gal_transptr_bac"/>
</dbReference>
<evidence type="ECO:0000256" key="1">
    <source>
        <dbReference type="ARBA" id="ARBA00003321"/>
    </source>
</evidence>
<evidence type="ECO:0000256" key="5">
    <source>
        <dbReference type="ARBA" id="ARBA00022475"/>
    </source>
</evidence>
<dbReference type="GO" id="GO:0055056">
    <property type="term" value="F:D-glucose transmembrane transporter activity"/>
    <property type="evidence" value="ECO:0007669"/>
    <property type="project" value="InterPro"/>
</dbReference>
<feature type="transmembrane region" description="Helical" evidence="11">
    <location>
        <begin position="377"/>
        <end position="396"/>
    </location>
</feature>
<dbReference type="RefSeq" id="WP_039466296.1">
    <property type="nucleotide sequence ID" value="NZ_JWLZ01000186.1"/>
</dbReference>
<dbReference type="Gene3D" id="1.20.1250.20">
    <property type="entry name" value="MFS general substrate transporter like domains"/>
    <property type="match status" value="2"/>
</dbReference>
<evidence type="ECO:0000256" key="2">
    <source>
        <dbReference type="ARBA" id="ARBA00004429"/>
    </source>
</evidence>
<dbReference type="GO" id="GO:1904659">
    <property type="term" value="P:D-glucose transmembrane transport"/>
    <property type="evidence" value="ECO:0007669"/>
    <property type="project" value="InterPro"/>
</dbReference>
<evidence type="ECO:0000256" key="4">
    <source>
        <dbReference type="ARBA" id="ARBA00022448"/>
    </source>
</evidence>
<organism evidence="13 14">
    <name type="scientific">Photobacterium gaetbulicola</name>
    <dbReference type="NCBI Taxonomy" id="1295392"/>
    <lineage>
        <taxon>Bacteria</taxon>
        <taxon>Pseudomonadati</taxon>
        <taxon>Pseudomonadota</taxon>
        <taxon>Gammaproteobacteria</taxon>
        <taxon>Vibrionales</taxon>
        <taxon>Vibrionaceae</taxon>
        <taxon>Photobacterium</taxon>
    </lineage>
</organism>
<keyword evidence="9 11" id="KW-1133">Transmembrane helix</keyword>
<feature type="transmembrane region" description="Helical" evidence="11">
    <location>
        <begin position="270"/>
        <end position="287"/>
    </location>
</feature>
<evidence type="ECO:0000256" key="10">
    <source>
        <dbReference type="ARBA" id="ARBA00023136"/>
    </source>
</evidence>
<evidence type="ECO:0000313" key="14">
    <source>
        <dbReference type="Proteomes" id="UP000031278"/>
    </source>
</evidence>
<sequence>MKRLSTISHQQSLWLISLVPFIWGMLTATTNLLVPYLKDVYSLTYTQSIWVQVIFSSAPIIASLPTAMLIGRVGFKTSLLLALGLSAIGCAMVLMAGSYASYSLTLFAIAVIAVAVTALQVVANPIIADIGPESGTSQRLTFSSTVNALGVTLAPMLAAGFLFREYEQSMAEQANNLLVPFLALAATITVISIALAKLPIAYPANPKAPNSPQNQSQPKSRIIKHRHFWFGVLAIFCYTGTEVSTGTYLISYLSHAGGMSFAEASRFIAIYWGGAMLGRLVGTFLFLKISARKTLIFNALVAACFTLTAIMLPGRTSGLLLVALGLCHSIMYPVIFSLAVKKLGGDMAKATGILVMAGCGGAVLPFVQALLADSFYIADTFWLTFSCYLVIAFFAIKGYQPKPCEEEAVFKEAV</sequence>
<feature type="transmembrane region" description="Helical" evidence="11">
    <location>
        <begin position="49"/>
        <end position="71"/>
    </location>
</feature>
<evidence type="ECO:0000256" key="6">
    <source>
        <dbReference type="ARBA" id="ARBA00022519"/>
    </source>
</evidence>
<keyword evidence="10 11" id="KW-0472">Membrane</keyword>
<evidence type="ECO:0000259" key="12">
    <source>
        <dbReference type="PROSITE" id="PS50850"/>
    </source>
</evidence>
<comment type="function">
    <text evidence="1">Intake of glucose and galactose.</text>
</comment>
<dbReference type="InterPro" id="IPR036259">
    <property type="entry name" value="MFS_trans_sf"/>
</dbReference>
<feature type="transmembrane region" description="Helical" evidence="11">
    <location>
        <begin position="140"/>
        <end position="163"/>
    </location>
</feature>
<dbReference type="InterPro" id="IPR011701">
    <property type="entry name" value="MFS"/>
</dbReference>
<keyword evidence="7" id="KW-0762">Sugar transport</keyword>
<feature type="transmembrane region" description="Helical" evidence="11">
    <location>
        <begin position="78"/>
        <end position="100"/>
    </location>
</feature>
<dbReference type="PANTHER" id="PTHR43702">
    <property type="entry name" value="L-FUCOSE-PROTON SYMPORTER"/>
    <property type="match status" value="1"/>
</dbReference>
<feature type="transmembrane region" description="Helical" evidence="11">
    <location>
        <begin position="294"/>
        <end position="312"/>
    </location>
</feature>
<keyword evidence="8 11" id="KW-0812">Transmembrane</keyword>
<dbReference type="InterPro" id="IPR050375">
    <property type="entry name" value="MFS_TsgA-like"/>
</dbReference>
<dbReference type="InterPro" id="IPR020846">
    <property type="entry name" value="MFS_dom"/>
</dbReference>
<dbReference type="Pfam" id="PF07690">
    <property type="entry name" value="MFS_1"/>
    <property type="match status" value="1"/>
</dbReference>
<accession>A0A0B9GAS3</accession>
<evidence type="ECO:0000256" key="3">
    <source>
        <dbReference type="ARBA" id="ARBA00009120"/>
    </source>
</evidence>
<dbReference type="Proteomes" id="UP000031278">
    <property type="component" value="Unassembled WGS sequence"/>
</dbReference>
<comment type="subcellular location">
    <subcellularLocation>
        <location evidence="2">Cell inner membrane</location>
        <topology evidence="2">Multi-pass membrane protein</topology>
    </subcellularLocation>
</comment>
<keyword evidence="5" id="KW-1003">Cell membrane</keyword>